<evidence type="ECO:0000313" key="2">
    <source>
        <dbReference type="EMBL" id="SEA77225.1"/>
    </source>
</evidence>
<keyword evidence="3" id="KW-1185">Reference proteome</keyword>
<feature type="signal peptide" evidence="1">
    <location>
        <begin position="1"/>
        <end position="20"/>
    </location>
</feature>
<proteinExistence type="predicted"/>
<feature type="chain" id="PRO_5011771138" evidence="1">
    <location>
        <begin position="21"/>
        <end position="181"/>
    </location>
</feature>
<sequence length="181" mass="20275">MKNYCSFLLLFLTVGLFAQAEKPTRIYLVRHAEKVTSDPKDSNPLLTENGNQRAIALAEKLENKSLNTIYSTNYKRTEATARPTSENQKKEIKIYDAKKLTAAAAMILKENEGKCALVVGHSNTVLETIEALGAKRPIPTIEDQEYDYLFLVTIHTNGKIKVKVMHYGQANSNTEGAQMMH</sequence>
<dbReference type="Gene3D" id="3.40.50.1240">
    <property type="entry name" value="Phosphoglycerate mutase-like"/>
    <property type="match status" value="1"/>
</dbReference>
<dbReference type="RefSeq" id="WP_091090531.1">
    <property type="nucleotide sequence ID" value="NZ_FNRD01000008.1"/>
</dbReference>
<keyword evidence="1" id="KW-0732">Signal</keyword>
<dbReference type="CDD" id="cd07040">
    <property type="entry name" value="HP"/>
    <property type="match status" value="1"/>
</dbReference>
<dbReference type="SUPFAM" id="SSF53254">
    <property type="entry name" value="Phosphoglycerate mutase-like"/>
    <property type="match status" value="1"/>
</dbReference>
<dbReference type="STRING" id="150146.SAMN05443667_108168"/>
<gene>
    <name evidence="2" type="ORF">SAMN05443667_108168</name>
</gene>
<protein>
    <submittedName>
        <fullName evidence="2">Histidine phosphatase superfamily (Branch 1)</fullName>
    </submittedName>
</protein>
<dbReference type="Pfam" id="PF00300">
    <property type="entry name" value="His_Phos_1"/>
    <property type="match status" value="1"/>
</dbReference>
<dbReference type="OrthoDB" id="3296006at2"/>
<name>A0A1H4DWQ6_9FLAO</name>
<evidence type="ECO:0000256" key="1">
    <source>
        <dbReference type="SAM" id="SignalP"/>
    </source>
</evidence>
<dbReference type="InterPro" id="IPR013078">
    <property type="entry name" value="His_Pase_superF_clade-1"/>
</dbReference>
<dbReference type="AlphaFoldDB" id="A0A1H4DWQ6"/>
<organism evidence="2 3">
    <name type="scientific">Flavobacterium gillisiae</name>
    <dbReference type="NCBI Taxonomy" id="150146"/>
    <lineage>
        <taxon>Bacteria</taxon>
        <taxon>Pseudomonadati</taxon>
        <taxon>Bacteroidota</taxon>
        <taxon>Flavobacteriia</taxon>
        <taxon>Flavobacteriales</taxon>
        <taxon>Flavobacteriaceae</taxon>
        <taxon>Flavobacterium</taxon>
    </lineage>
</organism>
<evidence type="ECO:0000313" key="3">
    <source>
        <dbReference type="Proteomes" id="UP000198951"/>
    </source>
</evidence>
<dbReference type="Proteomes" id="UP000198951">
    <property type="component" value="Unassembled WGS sequence"/>
</dbReference>
<accession>A0A1H4DWQ6</accession>
<reference evidence="3" key="1">
    <citation type="submission" date="2016-10" db="EMBL/GenBank/DDBJ databases">
        <authorList>
            <person name="Varghese N."/>
            <person name="Submissions S."/>
        </authorList>
    </citation>
    <scope>NUCLEOTIDE SEQUENCE [LARGE SCALE GENOMIC DNA]</scope>
    <source>
        <strain evidence="3">DSM 22376</strain>
    </source>
</reference>
<dbReference type="InterPro" id="IPR029033">
    <property type="entry name" value="His_PPase_superfam"/>
</dbReference>
<dbReference type="EMBL" id="FNRD01000008">
    <property type="protein sequence ID" value="SEA77225.1"/>
    <property type="molecule type" value="Genomic_DNA"/>
</dbReference>